<keyword evidence="3" id="KW-1185">Reference proteome</keyword>
<accession>D5RN50</accession>
<dbReference type="Proteomes" id="UP000005324">
    <property type="component" value="Unassembled WGS sequence"/>
</dbReference>
<dbReference type="HOGENOM" id="CLU_2377862_0_0_5"/>
<proteinExistence type="predicted"/>
<evidence type="ECO:0000256" key="1">
    <source>
        <dbReference type="SAM" id="MobiDB-lite"/>
    </source>
</evidence>
<feature type="compositionally biased region" description="Basic and acidic residues" evidence="1">
    <location>
        <begin position="1"/>
        <end position="19"/>
    </location>
</feature>
<comment type="caution">
    <text evidence="2">The sequence shown here is derived from an EMBL/GenBank/DDBJ whole genome shotgun (WGS) entry which is preliminary data.</text>
</comment>
<feature type="region of interest" description="Disordered" evidence="1">
    <location>
        <begin position="1"/>
        <end position="47"/>
    </location>
</feature>
<sequence>MQRDIARQRAGRQETLDQRRRLRRFAGRQGHRQRHQPGPAGGAEGALGGEVQQLLRQIPGRLLAIALRHAAHRLLQHAVAPLPDQRLGAGLEGGA</sequence>
<gene>
    <name evidence="2" type="ORF">HMPREF0731_2511</name>
</gene>
<name>D5RN50_9PROT</name>
<evidence type="ECO:0000313" key="3">
    <source>
        <dbReference type="Proteomes" id="UP000005324"/>
    </source>
</evidence>
<protein>
    <submittedName>
        <fullName evidence="2">Uncharacterized protein</fullName>
    </submittedName>
</protein>
<feature type="compositionally biased region" description="Basic residues" evidence="1">
    <location>
        <begin position="20"/>
        <end position="35"/>
    </location>
</feature>
<evidence type="ECO:0000313" key="2">
    <source>
        <dbReference type="EMBL" id="EFH11274.1"/>
    </source>
</evidence>
<feature type="non-terminal residue" evidence="2">
    <location>
        <position position="95"/>
    </location>
</feature>
<reference evidence="2 3" key="1">
    <citation type="submission" date="2010-04" db="EMBL/GenBank/DDBJ databases">
        <authorList>
            <person name="Qin X."/>
            <person name="Bachman B."/>
            <person name="Battles P."/>
            <person name="Bell A."/>
            <person name="Bess C."/>
            <person name="Bickham C."/>
            <person name="Chaboub L."/>
            <person name="Chen D."/>
            <person name="Coyle M."/>
            <person name="Deiros D.R."/>
            <person name="Dinh H."/>
            <person name="Forbes L."/>
            <person name="Fowler G."/>
            <person name="Francisco L."/>
            <person name="Fu Q."/>
            <person name="Gubbala S."/>
            <person name="Hale W."/>
            <person name="Han Y."/>
            <person name="Hemphill L."/>
            <person name="Highlander S.K."/>
            <person name="Hirani K."/>
            <person name="Hogues M."/>
            <person name="Jackson L."/>
            <person name="Jakkamsetti A."/>
            <person name="Javaid M."/>
            <person name="Jiang H."/>
            <person name="Korchina V."/>
            <person name="Kovar C."/>
            <person name="Lara F."/>
            <person name="Lee S."/>
            <person name="Mata R."/>
            <person name="Mathew T."/>
            <person name="Moen C."/>
            <person name="Morales K."/>
            <person name="Munidasa M."/>
            <person name="Nazareth L."/>
            <person name="Ngo R."/>
            <person name="Nguyen L."/>
            <person name="Okwuonu G."/>
            <person name="Ongeri F."/>
            <person name="Patil S."/>
            <person name="Petrosino J."/>
            <person name="Pham C."/>
            <person name="Pham P."/>
            <person name="Pu L.-L."/>
            <person name="Puazo M."/>
            <person name="Raj R."/>
            <person name="Reid J."/>
            <person name="Rouhana J."/>
            <person name="Saada N."/>
            <person name="Shang Y."/>
            <person name="Simmons D."/>
            <person name="Thornton R."/>
            <person name="Warren J."/>
            <person name="Weissenberger G."/>
            <person name="Zhang J."/>
            <person name="Zhang L."/>
            <person name="Zhou C."/>
            <person name="Zhu D."/>
            <person name="Muzny D."/>
            <person name="Worley K."/>
            <person name="Gibbs R."/>
        </authorList>
    </citation>
    <scope>NUCLEOTIDE SEQUENCE [LARGE SCALE GENOMIC DNA]</scope>
    <source>
        <strain evidence="2 3">ATCC 49957</strain>
    </source>
</reference>
<dbReference type="AlphaFoldDB" id="D5RN50"/>
<dbReference type="EMBL" id="ADVL01000429">
    <property type="protein sequence ID" value="EFH11274.1"/>
    <property type="molecule type" value="Genomic_DNA"/>
</dbReference>
<organism evidence="2 3">
    <name type="scientific">Pseudoroseomonas cervicalis ATCC 49957</name>
    <dbReference type="NCBI Taxonomy" id="525371"/>
    <lineage>
        <taxon>Bacteria</taxon>
        <taxon>Pseudomonadati</taxon>
        <taxon>Pseudomonadota</taxon>
        <taxon>Alphaproteobacteria</taxon>
        <taxon>Acetobacterales</taxon>
        <taxon>Roseomonadaceae</taxon>
        <taxon>Roseomonas</taxon>
    </lineage>
</organism>